<evidence type="ECO:0000256" key="5">
    <source>
        <dbReference type="ARBA" id="ARBA00037941"/>
    </source>
</evidence>
<protein>
    <submittedName>
        <fullName evidence="8">Hydroxyglutarate oxidase</fullName>
    </submittedName>
</protein>
<dbReference type="PANTHER" id="PTHR43104">
    <property type="entry name" value="L-2-HYDROXYGLUTARATE DEHYDROGENASE, MITOCHONDRIAL"/>
    <property type="match status" value="1"/>
</dbReference>
<keyword evidence="3" id="KW-0274">FAD</keyword>
<proteinExistence type="inferred from homology"/>
<dbReference type="AlphaFoldDB" id="A0A5S9F1P4"/>
<dbReference type="Pfam" id="PF01266">
    <property type="entry name" value="DAO"/>
    <property type="match status" value="1"/>
</dbReference>
<dbReference type="EMBL" id="AP019860">
    <property type="protein sequence ID" value="BBM82622.1"/>
    <property type="molecule type" value="Genomic_DNA"/>
</dbReference>
<evidence type="ECO:0000313" key="8">
    <source>
        <dbReference type="EMBL" id="BBM82622.1"/>
    </source>
</evidence>
<gene>
    <name evidence="8" type="ORF">UABAM_00965</name>
</gene>
<dbReference type="SUPFAM" id="SSF51905">
    <property type="entry name" value="FAD/NAD(P)-binding domain"/>
    <property type="match status" value="1"/>
</dbReference>
<organism evidence="8 9">
    <name type="scientific">Uabimicrobium amorphum</name>
    <dbReference type="NCBI Taxonomy" id="2596890"/>
    <lineage>
        <taxon>Bacteria</taxon>
        <taxon>Pseudomonadati</taxon>
        <taxon>Planctomycetota</taxon>
        <taxon>Candidatus Uabimicrobiia</taxon>
        <taxon>Candidatus Uabimicrobiales</taxon>
        <taxon>Candidatus Uabimicrobiaceae</taxon>
        <taxon>Candidatus Uabimicrobium</taxon>
    </lineage>
</organism>
<dbReference type="GO" id="GO:0047545">
    <property type="term" value="F:(S)-2-hydroxyglutarate dehydrogenase activity"/>
    <property type="evidence" value="ECO:0007669"/>
    <property type="project" value="TreeGrafter"/>
</dbReference>
<comment type="similarity">
    <text evidence="5">Belongs to the L2HGDH family.</text>
</comment>
<dbReference type="GO" id="GO:0005737">
    <property type="term" value="C:cytoplasm"/>
    <property type="evidence" value="ECO:0007669"/>
    <property type="project" value="TreeGrafter"/>
</dbReference>
<dbReference type="OrthoDB" id="9801699at2"/>
<accession>A0A5S9F1P4</accession>
<evidence type="ECO:0000256" key="1">
    <source>
        <dbReference type="ARBA" id="ARBA00001974"/>
    </source>
</evidence>
<dbReference type="InterPro" id="IPR006076">
    <property type="entry name" value="FAD-dep_OxRdtase"/>
</dbReference>
<reference evidence="8 9" key="1">
    <citation type="submission" date="2019-08" db="EMBL/GenBank/DDBJ databases">
        <title>Complete genome sequence of Candidatus Uab amorphum.</title>
        <authorList>
            <person name="Shiratori T."/>
            <person name="Suzuki S."/>
            <person name="Kakizawa Y."/>
            <person name="Ishida K."/>
        </authorList>
    </citation>
    <scope>NUCLEOTIDE SEQUENCE [LARGE SCALE GENOMIC DNA]</scope>
    <source>
        <strain evidence="8 9">SRT547</strain>
    </source>
</reference>
<evidence type="ECO:0000256" key="3">
    <source>
        <dbReference type="ARBA" id="ARBA00022827"/>
    </source>
</evidence>
<keyword evidence="2" id="KW-0285">Flavoprotein</keyword>
<comment type="cofactor">
    <cofactor evidence="1">
        <name>FAD</name>
        <dbReference type="ChEBI" id="CHEBI:57692"/>
    </cofactor>
</comment>
<dbReference type="KEGG" id="uam:UABAM_00965"/>
<keyword evidence="9" id="KW-1185">Reference proteome</keyword>
<dbReference type="RefSeq" id="WP_151966858.1">
    <property type="nucleotide sequence ID" value="NZ_AP019860.1"/>
</dbReference>
<dbReference type="PANTHER" id="PTHR43104:SF2">
    <property type="entry name" value="L-2-HYDROXYGLUTARATE DEHYDROGENASE, MITOCHONDRIAL"/>
    <property type="match status" value="1"/>
</dbReference>
<evidence type="ECO:0000256" key="6">
    <source>
        <dbReference type="SAM" id="Phobius"/>
    </source>
</evidence>
<dbReference type="NCBIfam" id="NF008726">
    <property type="entry name" value="PRK11728.1"/>
    <property type="match status" value="1"/>
</dbReference>
<keyword evidence="4" id="KW-0560">Oxidoreductase</keyword>
<name>A0A5S9F1P4_UABAM</name>
<evidence type="ECO:0000259" key="7">
    <source>
        <dbReference type="Pfam" id="PF01266"/>
    </source>
</evidence>
<sequence>MTKNTYDVAVIGAGIVGLATAYTINQRFPQKKIVILEKEHAPSLHQTGRNSGVIHSGIYYRPGSLKARTCVLGVQKLYDFCKTHGVAHNRIGKVIVASDKEEEIYLQRLYERGIENNVSGIEIIDKPKLLEIEKNVNATKGIWVPITGIVDYASVCAKLAEIVKARGAKIVFKCNIKEIHTEENACILKTTQGKVIKSRYTFNCAGLNADYIAKLSGVTPQIRLIPFRGEYYKLIPQQNDLVRGLIYPVPNPQFPFLGVHLTKMIDGSVEMGPNAVLSFKKEGYRKTSFSTKDFLNIISYKGFWKFTSRHWRTGIAEYQRSFFKSAFVKSVRRLMPIITARDMVYYKAGVRAQALDHNGNLVDDFCVEKSHNVFHVLNAPSPAATASLAIAESIVTMSDLS</sequence>
<dbReference type="InterPro" id="IPR036188">
    <property type="entry name" value="FAD/NAD-bd_sf"/>
</dbReference>
<evidence type="ECO:0000256" key="4">
    <source>
        <dbReference type="ARBA" id="ARBA00023002"/>
    </source>
</evidence>
<keyword evidence="6" id="KW-0812">Transmembrane</keyword>
<feature type="domain" description="FAD dependent oxidoreductase" evidence="7">
    <location>
        <begin position="7"/>
        <end position="394"/>
    </location>
</feature>
<feature type="transmembrane region" description="Helical" evidence="6">
    <location>
        <begin position="6"/>
        <end position="24"/>
    </location>
</feature>
<evidence type="ECO:0000313" key="9">
    <source>
        <dbReference type="Proteomes" id="UP000326354"/>
    </source>
</evidence>
<evidence type="ECO:0000256" key="2">
    <source>
        <dbReference type="ARBA" id="ARBA00022630"/>
    </source>
</evidence>
<dbReference type="Gene3D" id="3.30.9.10">
    <property type="entry name" value="D-Amino Acid Oxidase, subunit A, domain 2"/>
    <property type="match status" value="1"/>
</dbReference>
<keyword evidence="6" id="KW-0472">Membrane</keyword>
<dbReference type="Proteomes" id="UP000326354">
    <property type="component" value="Chromosome"/>
</dbReference>
<dbReference type="Gene3D" id="3.50.50.60">
    <property type="entry name" value="FAD/NAD(P)-binding domain"/>
    <property type="match status" value="1"/>
</dbReference>
<keyword evidence="6" id="KW-1133">Transmembrane helix</keyword>